<dbReference type="EMBL" id="KZ293418">
    <property type="protein sequence ID" value="PBK74570.1"/>
    <property type="molecule type" value="Genomic_DNA"/>
</dbReference>
<accession>A0A2H3BY87</accession>
<evidence type="ECO:0000313" key="2">
    <source>
        <dbReference type="EMBL" id="PBK74570.1"/>
    </source>
</evidence>
<evidence type="ECO:0000313" key="3">
    <source>
        <dbReference type="Proteomes" id="UP000218334"/>
    </source>
</evidence>
<evidence type="ECO:0000256" key="1">
    <source>
        <dbReference type="SAM" id="MobiDB-lite"/>
    </source>
</evidence>
<proteinExistence type="predicted"/>
<gene>
    <name evidence="2" type="ORF">ARMSODRAFT_970659</name>
</gene>
<reference evidence="3" key="1">
    <citation type="journal article" date="2017" name="Nat. Ecol. Evol.">
        <title>Genome expansion and lineage-specific genetic innovations in the forest pathogenic fungi Armillaria.</title>
        <authorList>
            <person name="Sipos G."/>
            <person name="Prasanna A.N."/>
            <person name="Walter M.C."/>
            <person name="O'Connor E."/>
            <person name="Balint B."/>
            <person name="Krizsan K."/>
            <person name="Kiss B."/>
            <person name="Hess J."/>
            <person name="Varga T."/>
            <person name="Slot J."/>
            <person name="Riley R."/>
            <person name="Boka B."/>
            <person name="Rigling D."/>
            <person name="Barry K."/>
            <person name="Lee J."/>
            <person name="Mihaltcheva S."/>
            <person name="LaButti K."/>
            <person name="Lipzen A."/>
            <person name="Waldron R."/>
            <person name="Moloney N.M."/>
            <person name="Sperisen C."/>
            <person name="Kredics L."/>
            <person name="Vagvoelgyi C."/>
            <person name="Patrignani A."/>
            <person name="Fitzpatrick D."/>
            <person name="Nagy I."/>
            <person name="Doyle S."/>
            <person name="Anderson J.B."/>
            <person name="Grigoriev I.V."/>
            <person name="Gueldener U."/>
            <person name="Muensterkoetter M."/>
            <person name="Nagy L.G."/>
        </authorList>
    </citation>
    <scope>NUCLEOTIDE SEQUENCE [LARGE SCALE GENOMIC DNA]</scope>
    <source>
        <strain evidence="3">28-4</strain>
    </source>
</reference>
<protein>
    <submittedName>
        <fullName evidence="2">Uncharacterized protein</fullName>
    </submittedName>
</protein>
<keyword evidence="3" id="KW-1185">Reference proteome</keyword>
<name>A0A2H3BY87_9AGAR</name>
<sequence length="121" mass="13761">MACSKSPSAFFQPLKGTTQRRKVRSKYKHDDSSSSDDEGMSKSNNGQGKQQKKSKTSHHEPSVDDDIVEVDDVPKDMDENKHILKKNVASWTSDIYDHYHSPPTIKVEEDGTIKYIFTCKQ</sequence>
<organism evidence="2 3">
    <name type="scientific">Armillaria solidipes</name>
    <dbReference type="NCBI Taxonomy" id="1076256"/>
    <lineage>
        <taxon>Eukaryota</taxon>
        <taxon>Fungi</taxon>
        <taxon>Dikarya</taxon>
        <taxon>Basidiomycota</taxon>
        <taxon>Agaricomycotina</taxon>
        <taxon>Agaricomycetes</taxon>
        <taxon>Agaricomycetidae</taxon>
        <taxon>Agaricales</taxon>
        <taxon>Marasmiineae</taxon>
        <taxon>Physalacriaceae</taxon>
        <taxon>Armillaria</taxon>
    </lineage>
</organism>
<feature type="compositionally biased region" description="Basic residues" evidence="1">
    <location>
        <begin position="18"/>
        <end position="27"/>
    </location>
</feature>
<dbReference type="AlphaFoldDB" id="A0A2H3BY87"/>
<feature type="region of interest" description="Disordered" evidence="1">
    <location>
        <begin position="1"/>
        <end position="71"/>
    </location>
</feature>
<dbReference type="Proteomes" id="UP000218334">
    <property type="component" value="Unassembled WGS sequence"/>
</dbReference>